<sequence>MINELRRHMLITKLKLEEISEKFDNNAKQDVKEYCENFESRPRLTSEVKLGSMLSEIVNLKLVFSTAAMAENMLHDGFGLDSIVPQLLISPSVLLPYASVCYRMHPLLVQCVSYAAYEIHNEPLEPGRSADERALLTNSRLLSQN</sequence>
<organism evidence="1 2">
    <name type="scientific">Meloidogyne javanica</name>
    <name type="common">Root-knot nematode worm</name>
    <dbReference type="NCBI Taxonomy" id="6303"/>
    <lineage>
        <taxon>Eukaryota</taxon>
        <taxon>Metazoa</taxon>
        <taxon>Ecdysozoa</taxon>
        <taxon>Nematoda</taxon>
        <taxon>Chromadorea</taxon>
        <taxon>Rhabditida</taxon>
        <taxon>Tylenchina</taxon>
        <taxon>Tylenchomorpha</taxon>
        <taxon>Tylenchoidea</taxon>
        <taxon>Meloidogynidae</taxon>
        <taxon>Meloidogyninae</taxon>
        <taxon>Meloidogyne</taxon>
        <taxon>Meloidogyne incognita group</taxon>
    </lineage>
</organism>
<dbReference type="AlphaFoldDB" id="A0A915MGC2"/>
<accession>A0A915MGC2</accession>
<proteinExistence type="predicted"/>
<dbReference type="WBParaSite" id="scaffold3995_cov170.g7443">
    <property type="protein sequence ID" value="scaffold3995_cov170.g7443"/>
    <property type="gene ID" value="scaffold3995_cov170.g7443"/>
</dbReference>
<dbReference type="Proteomes" id="UP000887561">
    <property type="component" value="Unplaced"/>
</dbReference>
<reference evidence="2" key="1">
    <citation type="submission" date="2022-11" db="UniProtKB">
        <authorList>
            <consortium name="WormBaseParasite"/>
        </authorList>
    </citation>
    <scope>IDENTIFICATION</scope>
</reference>
<name>A0A915MGC2_MELJA</name>
<evidence type="ECO:0000313" key="1">
    <source>
        <dbReference type="Proteomes" id="UP000887561"/>
    </source>
</evidence>
<keyword evidence="1" id="KW-1185">Reference proteome</keyword>
<evidence type="ECO:0000313" key="2">
    <source>
        <dbReference type="WBParaSite" id="scaffold3995_cov170.g7443"/>
    </source>
</evidence>
<protein>
    <submittedName>
        <fullName evidence="2">Uncharacterized protein</fullName>
    </submittedName>
</protein>